<reference evidence="9" key="1">
    <citation type="submission" date="2022-10" db="EMBL/GenBank/DDBJ databases">
        <title>The complete genomes of actinobacterial strains from the NBC collection.</title>
        <authorList>
            <person name="Joergensen T.S."/>
            <person name="Alvarez Arevalo M."/>
            <person name="Sterndorff E.B."/>
            <person name="Faurdal D."/>
            <person name="Vuksanovic O."/>
            <person name="Mourched A.-S."/>
            <person name="Charusanti P."/>
            <person name="Shaw S."/>
            <person name="Blin K."/>
            <person name="Weber T."/>
        </authorList>
    </citation>
    <scope>NUCLEOTIDE SEQUENCE</scope>
    <source>
        <strain evidence="9">NBC_00254</strain>
    </source>
</reference>
<evidence type="ECO:0000313" key="10">
    <source>
        <dbReference type="Proteomes" id="UP001432011"/>
    </source>
</evidence>
<dbReference type="InterPro" id="IPR036291">
    <property type="entry name" value="NAD(P)-bd_dom_sf"/>
</dbReference>
<dbReference type="SUPFAM" id="SSF56327">
    <property type="entry name" value="LDH C-terminal domain-like"/>
    <property type="match status" value="1"/>
</dbReference>
<dbReference type="InterPro" id="IPR001088">
    <property type="entry name" value="Glyco_hydro_4"/>
</dbReference>
<keyword evidence="10" id="KW-1185">Reference proteome</keyword>
<comment type="cofactor">
    <cofactor evidence="7">
        <name>NAD(+)</name>
        <dbReference type="ChEBI" id="CHEBI:57540"/>
    </cofactor>
    <text evidence="7">Binds 1 NAD(+) per subunit.</text>
</comment>
<evidence type="ECO:0000256" key="7">
    <source>
        <dbReference type="RuleBase" id="RU361152"/>
    </source>
</evidence>
<evidence type="ECO:0000256" key="6">
    <source>
        <dbReference type="ARBA" id="ARBA00023295"/>
    </source>
</evidence>
<dbReference type="InterPro" id="IPR022616">
    <property type="entry name" value="Glyco_hydro_4_C"/>
</dbReference>
<evidence type="ECO:0000256" key="1">
    <source>
        <dbReference type="ARBA" id="ARBA00010141"/>
    </source>
</evidence>
<keyword evidence="4 7" id="KW-0520">NAD</keyword>
<organism evidence="9 10">
    <name type="scientific">Microbispora hainanensis</name>
    <dbReference type="NCBI Taxonomy" id="568844"/>
    <lineage>
        <taxon>Bacteria</taxon>
        <taxon>Bacillati</taxon>
        <taxon>Actinomycetota</taxon>
        <taxon>Actinomycetes</taxon>
        <taxon>Streptosporangiales</taxon>
        <taxon>Streptosporangiaceae</taxon>
        <taxon>Microbispora</taxon>
    </lineage>
</organism>
<dbReference type="Proteomes" id="UP001432011">
    <property type="component" value="Chromosome"/>
</dbReference>
<protein>
    <submittedName>
        <fullName evidence="9">6-phospho-beta-glucosidase</fullName>
    </submittedName>
</protein>
<evidence type="ECO:0000256" key="4">
    <source>
        <dbReference type="ARBA" id="ARBA00023027"/>
    </source>
</evidence>
<dbReference type="InterPro" id="IPR015955">
    <property type="entry name" value="Lactate_DH/Glyco_Ohase_4_C"/>
</dbReference>
<sequence length="420" mass="44385">MKLAVVGGGSTYTPELIDGFARLRGELPLSEIALVDPDERRLATVGGMARRMLARAGHPAALTTSNRVEDGVAGAAAVLLQLRVGGQAARNVDETLPLECGCVGQETTGAGGLAKALRTVPVVLDIAEKVRAHAPGAWIVDFTNPVGIVTRALLDAGHRAIGLCNVAIGFQRRFAALLGVAPERIALGHVGLNHLTWERSVLLDGVDVLPRLLDEHGEGIAESVGLPVELVRHLRAVPSYYLRYFYEHDRVVAEQRTSPSRAAEVAAMESALLEMYADPAVDTKPDLLNKRGGAFYSEAAVALVASLMGDRRDVQVVNTRNNGTLPFLDDDAVIEVPAAVGAAGAVPLPVEPVEPLYRGLIAHVSAYESLALEAALDGGEDRVRDALLAHPLVGQASLADGLAARLVEANRAFLPWAVAR</sequence>
<keyword evidence="3 7" id="KW-0378">Hydrolase</keyword>
<dbReference type="PANTHER" id="PTHR32092:SF5">
    <property type="entry name" value="6-PHOSPHO-BETA-GLUCOSIDASE"/>
    <property type="match status" value="1"/>
</dbReference>
<dbReference type="Pfam" id="PF02056">
    <property type="entry name" value="Glyco_hydro_4"/>
    <property type="match status" value="1"/>
</dbReference>
<dbReference type="PANTHER" id="PTHR32092">
    <property type="entry name" value="6-PHOSPHO-BETA-GLUCOSIDASE-RELATED"/>
    <property type="match status" value="1"/>
</dbReference>
<name>A0ABZ1SWY3_9ACTN</name>
<dbReference type="PRINTS" id="PR00732">
    <property type="entry name" value="GLHYDRLASE4"/>
</dbReference>
<evidence type="ECO:0000259" key="8">
    <source>
        <dbReference type="Pfam" id="PF11975"/>
    </source>
</evidence>
<dbReference type="Gene3D" id="3.90.110.10">
    <property type="entry name" value="Lactate dehydrogenase/glycoside hydrolase, family 4, C-terminal"/>
    <property type="match status" value="1"/>
</dbReference>
<evidence type="ECO:0000256" key="3">
    <source>
        <dbReference type="ARBA" id="ARBA00022801"/>
    </source>
</evidence>
<dbReference type="Gene3D" id="3.40.50.720">
    <property type="entry name" value="NAD(P)-binding Rossmann-like Domain"/>
    <property type="match status" value="1"/>
</dbReference>
<feature type="domain" description="Glycosyl hydrolase family 4 C-terminal" evidence="8">
    <location>
        <begin position="190"/>
        <end position="393"/>
    </location>
</feature>
<dbReference type="SUPFAM" id="SSF51735">
    <property type="entry name" value="NAD(P)-binding Rossmann-fold domains"/>
    <property type="match status" value="1"/>
</dbReference>
<evidence type="ECO:0000256" key="2">
    <source>
        <dbReference type="ARBA" id="ARBA00022723"/>
    </source>
</evidence>
<dbReference type="RefSeq" id="WP_328710313.1">
    <property type="nucleotide sequence ID" value="NZ_CP108085.1"/>
</dbReference>
<accession>A0ABZ1SWY3</accession>
<evidence type="ECO:0000313" key="9">
    <source>
        <dbReference type="EMBL" id="WUP77533.1"/>
    </source>
</evidence>
<gene>
    <name evidence="9" type="ORF">OG913_11105</name>
</gene>
<keyword evidence="2" id="KW-0479">Metal-binding</keyword>
<evidence type="ECO:0000256" key="5">
    <source>
        <dbReference type="ARBA" id="ARBA00023211"/>
    </source>
</evidence>
<dbReference type="Pfam" id="PF11975">
    <property type="entry name" value="Glyco_hydro_4C"/>
    <property type="match status" value="1"/>
</dbReference>
<comment type="similarity">
    <text evidence="1 7">Belongs to the glycosyl hydrolase 4 family.</text>
</comment>
<keyword evidence="6 7" id="KW-0326">Glycosidase</keyword>
<keyword evidence="5" id="KW-0464">Manganese</keyword>
<proteinExistence type="inferred from homology"/>
<dbReference type="EMBL" id="CP108085">
    <property type="protein sequence ID" value="WUP77533.1"/>
    <property type="molecule type" value="Genomic_DNA"/>
</dbReference>
<dbReference type="CDD" id="cd05296">
    <property type="entry name" value="GH4_P_beta_glucosidase"/>
    <property type="match status" value="1"/>
</dbReference>